<organism evidence="2 3">
    <name type="scientific">Pseudopithomyces chartarum</name>
    <dbReference type="NCBI Taxonomy" id="1892770"/>
    <lineage>
        <taxon>Eukaryota</taxon>
        <taxon>Fungi</taxon>
        <taxon>Dikarya</taxon>
        <taxon>Ascomycota</taxon>
        <taxon>Pezizomycotina</taxon>
        <taxon>Dothideomycetes</taxon>
        <taxon>Pleosporomycetidae</taxon>
        <taxon>Pleosporales</taxon>
        <taxon>Massarineae</taxon>
        <taxon>Didymosphaeriaceae</taxon>
        <taxon>Pseudopithomyces</taxon>
    </lineage>
</organism>
<dbReference type="AlphaFoldDB" id="A0AAN6LSW8"/>
<evidence type="ECO:0008006" key="4">
    <source>
        <dbReference type="Google" id="ProtNLM"/>
    </source>
</evidence>
<name>A0AAN6LSW8_9PLEO</name>
<proteinExistence type="predicted"/>
<gene>
    <name evidence="2" type="ORF">GRF29_106g306334</name>
</gene>
<evidence type="ECO:0000313" key="2">
    <source>
        <dbReference type="EMBL" id="KAK3203672.1"/>
    </source>
</evidence>
<dbReference type="EMBL" id="WVTA01000010">
    <property type="protein sequence ID" value="KAK3203672.1"/>
    <property type="molecule type" value="Genomic_DNA"/>
</dbReference>
<evidence type="ECO:0000256" key="1">
    <source>
        <dbReference type="SAM" id="Phobius"/>
    </source>
</evidence>
<keyword evidence="1" id="KW-0812">Transmembrane</keyword>
<sequence length="106" mass="11205">MNLSTSISTACTSFLLTNLDDLFVLVTFFAESPTSKSLTPLTITLGQYLGFSIIIAISMLGYGLALVLPSEPIGFLGLLPILLGVWKILELLVGGGQGVVIKMPSM</sequence>
<feature type="transmembrane region" description="Helical" evidence="1">
    <location>
        <begin position="73"/>
        <end position="93"/>
    </location>
</feature>
<dbReference type="Proteomes" id="UP001280581">
    <property type="component" value="Unassembled WGS sequence"/>
</dbReference>
<evidence type="ECO:0000313" key="3">
    <source>
        <dbReference type="Proteomes" id="UP001280581"/>
    </source>
</evidence>
<feature type="transmembrane region" description="Helical" evidence="1">
    <location>
        <begin position="41"/>
        <end position="67"/>
    </location>
</feature>
<keyword evidence="1" id="KW-0472">Membrane</keyword>
<dbReference type="Pfam" id="PF03596">
    <property type="entry name" value="Cad"/>
    <property type="match status" value="1"/>
</dbReference>
<protein>
    <recommendedName>
        <fullName evidence="4">Cadmium resistance transporter</fullName>
    </recommendedName>
</protein>
<reference evidence="2 3" key="1">
    <citation type="submission" date="2021-02" db="EMBL/GenBank/DDBJ databases">
        <title>Genome assembly of Pseudopithomyces chartarum.</title>
        <authorList>
            <person name="Jauregui R."/>
            <person name="Singh J."/>
            <person name="Voisey C."/>
        </authorList>
    </citation>
    <scope>NUCLEOTIDE SEQUENCE [LARGE SCALE GENOMIC DNA]</scope>
    <source>
        <strain evidence="2 3">AGR01</strain>
    </source>
</reference>
<feature type="transmembrane region" description="Helical" evidence="1">
    <location>
        <begin position="6"/>
        <end position="29"/>
    </location>
</feature>
<dbReference type="InterPro" id="IPR004676">
    <property type="entry name" value="Cd-R_transporter"/>
</dbReference>
<comment type="caution">
    <text evidence="2">The sequence shown here is derived from an EMBL/GenBank/DDBJ whole genome shotgun (WGS) entry which is preliminary data.</text>
</comment>
<keyword evidence="1" id="KW-1133">Transmembrane helix</keyword>
<accession>A0AAN6LSW8</accession>
<keyword evidence="3" id="KW-1185">Reference proteome</keyword>